<dbReference type="FunFam" id="3.40.50.2020:FF:000007">
    <property type="entry name" value="Ribose-phosphate pyrophosphokinase"/>
    <property type="match status" value="1"/>
</dbReference>
<dbReference type="InterPro" id="IPR029099">
    <property type="entry name" value="Pribosyltran_N"/>
</dbReference>
<dbReference type="AlphaFoldDB" id="A0A0K8QLQ6"/>
<keyword evidence="13" id="KW-1185">Reference proteome</keyword>
<dbReference type="GO" id="GO:0005524">
    <property type="term" value="F:ATP binding"/>
    <property type="evidence" value="ECO:0007669"/>
    <property type="project" value="UniProtKB-KW"/>
</dbReference>
<dbReference type="GO" id="GO:0006015">
    <property type="term" value="P:5-phosphoribose 1-diphosphate biosynthetic process"/>
    <property type="evidence" value="ECO:0007669"/>
    <property type="project" value="TreeGrafter"/>
</dbReference>
<evidence type="ECO:0000256" key="1">
    <source>
        <dbReference type="ARBA" id="ARBA00013247"/>
    </source>
</evidence>
<gene>
    <name evidence="11" type="ORF">MBSD_1036</name>
    <name evidence="12" type="ORF">MBSD_n1084</name>
</gene>
<dbReference type="RefSeq" id="WP_062535886.1">
    <property type="nucleotide sequence ID" value="NZ_DF970177.1"/>
</dbReference>
<dbReference type="PANTHER" id="PTHR10210">
    <property type="entry name" value="RIBOSE-PHOSPHATE DIPHOSPHOKINASE FAMILY MEMBER"/>
    <property type="match status" value="1"/>
</dbReference>
<evidence type="ECO:0000313" key="13">
    <source>
        <dbReference type="Proteomes" id="UP000253740"/>
    </source>
</evidence>
<evidence type="ECO:0000256" key="6">
    <source>
        <dbReference type="ARBA" id="ARBA00022777"/>
    </source>
</evidence>
<keyword evidence="3" id="KW-0479">Metal-binding</keyword>
<evidence type="ECO:0000313" key="11">
    <source>
        <dbReference type="EMBL" id="GAN44501.1"/>
    </source>
</evidence>
<keyword evidence="7" id="KW-0067">ATP-binding</keyword>
<dbReference type="HOGENOM" id="CLU_033546_2_0_6"/>
<keyword evidence="8" id="KW-0460">Magnesium</keyword>
<comment type="catalytic activity">
    <reaction evidence="9">
        <text>D-ribose 5-phosphate + ATP = 5-phospho-alpha-D-ribose 1-diphosphate + AMP + H(+)</text>
        <dbReference type="Rhea" id="RHEA:15609"/>
        <dbReference type="ChEBI" id="CHEBI:15378"/>
        <dbReference type="ChEBI" id="CHEBI:30616"/>
        <dbReference type="ChEBI" id="CHEBI:58017"/>
        <dbReference type="ChEBI" id="CHEBI:78346"/>
        <dbReference type="ChEBI" id="CHEBI:456215"/>
        <dbReference type="EC" id="2.7.6.1"/>
    </reaction>
</comment>
<dbReference type="PANTHER" id="PTHR10210:SF32">
    <property type="entry name" value="RIBOSE-PHOSPHATE PYROPHOSPHOKINASE 2"/>
    <property type="match status" value="1"/>
</dbReference>
<dbReference type="CDD" id="cd06223">
    <property type="entry name" value="PRTases_typeI"/>
    <property type="match status" value="1"/>
</dbReference>
<dbReference type="SUPFAM" id="SSF53271">
    <property type="entry name" value="PRTase-like"/>
    <property type="match status" value="2"/>
</dbReference>
<dbReference type="InterPro" id="IPR005946">
    <property type="entry name" value="Rib-P_diPkinase"/>
</dbReference>
<dbReference type="GO" id="GO:0005737">
    <property type="term" value="C:cytoplasm"/>
    <property type="evidence" value="ECO:0007669"/>
    <property type="project" value="TreeGrafter"/>
</dbReference>
<dbReference type="OrthoDB" id="9777067at2"/>
<keyword evidence="6 12" id="KW-0418">Kinase</keyword>
<evidence type="ECO:0000256" key="8">
    <source>
        <dbReference type="ARBA" id="ARBA00022842"/>
    </source>
</evidence>
<dbReference type="EC" id="2.7.6.1" evidence="1"/>
<dbReference type="GO" id="GO:0000287">
    <property type="term" value="F:magnesium ion binding"/>
    <property type="evidence" value="ECO:0007669"/>
    <property type="project" value="InterPro"/>
</dbReference>
<organism evidence="12">
    <name type="scientific">Mizugakiibacter sediminis</name>
    <dbReference type="NCBI Taxonomy" id="1475481"/>
    <lineage>
        <taxon>Bacteria</taxon>
        <taxon>Pseudomonadati</taxon>
        <taxon>Pseudomonadota</taxon>
        <taxon>Gammaproteobacteria</taxon>
        <taxon>Lysobacterales</taxon>
        <taxon>Rhodanobacteraceae</taxon>
        <taxon>Mizugakiibacter</taxon>
    </lineage>
</organism>
<dbReference type="NCBIfam" id="TIGR01251">
    <property type="entry name" value="ribP_PPkin"/>
    <property type="match status" value="1"/>
</dbReference>
<evidence type="ECO:0000256" key="7">
    <source>
        <dbReference type="ARBA" id="ARBA00022840"/>
    </source>
</evidence>
<dbReference type="GO" id="GO:0002189">
    <property type="term" value="C:ribose phosphate diphosphokinase complex"/>
    <property type="evidence" value="ECO:0007669"/>
    <property type="project" value="TreeGrafter"/>
</dbReference>
<name>A0A0K8QLQ6_9GAMM</name>
<evidence type="ECO:0000259" key="10">
    <source>
        <dbReference type="Pfam" id="PF13793"/>
    </source>
</evidence>
<dbReference type="Proteomes" id="UP000253740">
    <property type="component" value="Unassembled WGS sequence"/>
</dbReference>
<evidence type="ECO:0000256" key="2">
    <source>
        <dbReference type="ARBA" id="ARBA00022679"/>
    </source>
</evidence>
<accession>A0A0K8QLQ6</accession>
<evidence type="ECO:0000313" key="12">
    <source>
        <dbReference type="EMBL" id="GAP65793.1"/>
    </source>
</evidence>
<proteinExistence type="predicted"/>
<reference evidence="11" key="1">
    <citation type="submission" date="2015-03" db="EMBL/GenBank/DDBJ databases">
        <title>Draft genome sequence of Mizugakiibacter sediminis skMP5.</title>
        <authorList>
            <person name="Watanabe T."/>
            <person name="Kojima H."/>
            <person name="Fukui M."/>
        </authorList>
    </citation>
    <scope>NUCLEOTIDE SEQUENCE</scope>
    <source>
        <strain evidence="11">SkMP5</strain>
    </source>
</reference>
<dbReference type="SMART" id="SM01400">
    <property type="entry name" value="Pribosyltran_N"/>
    <property type="match status" value="1"/>
</dbReference>
<dbReference type="InterPro" id="IPR029057">
    <property type="entry name" value="PRTase-like"/>
</dbReference>
<reference evidence="12" key="2">
    <citation type="submission" date="2015-08" db="EMBL/GenBank/DDBJ databases">
        <title>Complete DNA Sequence of Pseudomonas syringae pv. actinidiae, the Causal Agent of Kiwifruit Canker Disease.</title>
        <authorList>
            <person name="Rikkerink E.H.A."/>
            <person name="Fineran P.C."/>
        </authorList>
    </citation>
    <scope>NUCLEOTIDE SEQUENCE</scope>
    <source>
        <strain evidence="12">SkMP5</strain>
    </source>
</reference>
<evidence type="ECO:0000256" key="9">
    <source>
        <dbReference type="ARBA" id="ARBA00049535"/>
    </source>
</evidence>
<dbReference type="EMBL" id="DF952378">
    <property type="protein sequence ID" value="GAN44501.1"/>
    <property type="molecule type" value="Genomic_DNA"/>
</dbReference>
<dbReference type="GO" id="GO:0004749">
    <property type="term" value="F:ribose phosphate diphosphokinase activity"/>
    <property type="evidence" value="ECO:0007669"/>
    <property type="project" value="UniProtKB-EC"/>
</dbReference>
<dbReference type="Pfam" id="PF13793">
    <property type="entry name" value="Pribosyltran_N"/>
    <property type="match status" value="1"/>
</dbReference>
<keyword evidence="5" id="KW-0547">Nucleotide-binding</keyword>
<dbReference type="EMBL" id="DF970177">
    <property type="protein sequence ID" value="GAP65793.1"/>
    <property type="molecule type" value="Genomic_DNA"/>
</dbReference>
<evidence type="ECO:0000256" key="5">
    <source>
        <dbReference type="ARBA" id="ARBA00022741"/>
    </source>
</evidence>
<keyword evidence="2" id="KW-0808">Transferase</keyword>
<protein>
    <recommendedName>
        <fullName evidence="1">ribose-phosphate diphosphokinase</fullName>
        <ecNumber evidence="1">2.7.6.1</ecNumber>
    </recommendedName>
</protein>
<dbReference type="GO" id="GO:0006164">
    <property type="term" value="P:purine nucleotide biosynthetic process"/>
    <property type="evidence" value="ECO:0007669"/>
    <property type="project" value="TreeGrafter"/>
</dbReference>
<keyword evidence="4" id="KW-0545">Nucleotide biosynthesis</keyword>
<dbReference type="Pfam" id="PF14572">
    <property type="entry name" value="Pribosyl_synth"/>
    <property type="match status" value="1"/>
</dbReference>
<evidence type="ECO:0000256" key="3">
    <source>
        <dbReference type="ARBA" id="ARBA00022723"/>
    </source>
</evidence>
<feature type="domain" description="Ribose-phosphate pyrophosphokinase N-terminal" evidence="10">
    <location>
        <begin position="7"/>
        <end position="126"/>
    </location>
</feature>
<dbReference type="Gene3D" id="3.40.50.2020">
    <property type="match status" value="2"/>
</dbReference>
<evidence type="ECO:0000256" key="4">
    <source>
        <dbReference type="ARBA" id="ARBA00022727"/>
    </source>
</evidence>
<dbReference type="InterPro" id="IPR000836">
    <property type="entry name" value="PRTase_dom"/>
</dbReference>
<sequence>MAEHGLCLFALEASRAYGERIAAHLGVGLAPHEEREFEDGEHKARPLASVRDRDVYVVQSLYADATHSVNDKLCRLLFFLGALRDASAARVTAVLPYLCYARKDRRSKPRDPLTTRYVAALLEAVGIDRVLTLDVHNLAAYQNAFRCVAEHLEARPLLVAHYAARLRDDDVLVLSPDEGGIKRADAFREALARALRRPPAFGFMEKRRSGGVVSGETLFAEARGRSVLIVDDLIGTGTTAQRAARAARAQGAAHVYVAAAHGLFLAGAGAVLADDALDRVAVCDTVPPFRLDPALAARKLDVVDASGLFAEAIRRMHEGGSLVELQAEPG</sequence>
<dbReference type="STRING" id="1475481.GCA_000953855_01104"/>
<dbReference type="GO" id="GO:0016301">
    <property type="term" value="F:kinase activity"/>
    <property type="evidence" value="ECO:0007669"/>
    <property type="project" value="UniProtKB-KW"/>
</dbReference>